<name>A0ABT0NSA8_9ACTN</name>
<keyword evidence="4" id="KW-1185">Reference proteome</keyword>
<keyword evidence="1" id="KW-0560">Oxidoreductase</keyword>
<comment type="caution">
    <text evidence="3">The sequence shown here is derived from an EMBL/GenBank/DDBJ whole genome shotgun (WGS) entry which is preliminary data.</text>
</comment>
<dbReference type="InterPro" id="IPR013149">
    <property type="entry name" value="ADH-like_C"/>
</dbReference>
<dbReference type="Proteomes" id="UP001202052">
    <property type="component" value="Unassembled WGS sequence"/>
</dbReference>
<dbReference type="RefSeq" id="WP_249459206.1">
    <property type="nucleotide sequence ID" value="NZ_JAMCCK010000018.1"/>
</dbReference>
<dbReference type="InterPro" id="IPR020843">
    <property type="entry name" value="ER"/>
</dbReference>
<dbReference type="InterPro" id="IPR045010">
    <property type="entry name" value="MDR_fam"/>
</dbReference>
<dbReference type="Gene3D" id="3.40.50.720">
    <property type="entry name" value="NAD(P)-binding Rossmann-like Domain"/>
    <property type="match status" value="1"/>
</dbReference>
<accession>A0ABT0NSA8</accession>
<evidence type="ECO:0000313" key="3">
    <source>
        <dbReference type="EMBL" id="MCL3994349.1"/>
    </source>
</evidence>
<dbReference type="PANTHER" id="PTHR43205:SF7">
    <property type="entry name" value="PROSTAGLANDIN REDUCTASE 1"/>
    <property type="match status" value="1"/>
</dbReference>
<sequence length="360" mass="37116">MTSSVPQRISREVRLAATPEGLPTPADFALAEVPVGAPAPGRVLVRNRQFLVYGGLRTLLGGAAKDTPVPVLSPGDTLYGPAVGEVVLAPPGSPLRPGDTVTHLLGWREYALVPEAECARVDPALPDPVARLASGSAAYGALTRVAAVREGDVVLVTGAAGGVGSLAGQIARLLGASRVIGTTGSPEKAGRLVAELGYDTVLTAGSWREGHGPGNSREAYRAFAGQLAEAAPDGIDVLLDNVGGPQLTAAVDAARQGARFVLVGALSGQLAVDGSGAAAPAEIDTFRLIVKGVSVRGYLGTDHPGVEAEWTARFAEWLRSGRIRLPLTRIAGIDRAPWALRELIEGKRFGTVVVELPEHG</sequence>
<dbReference type="InterPro" id="IPR041694">
    <property type="entry name" value="ADH_N_2"/>
</dbReference>
<evidence type="ECO:0000259" key="2">
    <source>
        <dbReference type="SMART" id="SM00829"/>
    </source>
</evidence>
<dbReference type="InterPro" id="IPR036291">
    <property type="entry name" value="NAD(P)-bd_dom_sf"/>
</dbReference>
<evidence type="ECO:0000256" key="1">
    <source>
        <dbReference type="ARBA" id="ARBA00023002"/>
    </source>
</evidence>
<dbReference type="Gene3D" id="3.90.180.10">
    <property type="entry name" value="Medium-chain alcohol dehydrogenases, catalytic domain"/>
    <property type="match status" value="1"/>
</dbReference>
<gene>
    <name evidence="3" type="ORF">M4438_12575</name>
</gene>
<proteinExistence type="predicted"/>
<protein>
    <submittedName>
        <fullName evidence="3">NADP-dependent oxidoreductase</fullName>
    </submittedName>
</protein>
<dbReference type="Pfam" id="PF16884">
    <property type="entry name" value="ADH_N_2"/>
    <property type="match status" value="1"/>
</dbReference>
<dbReference type="InterPro" id="IPR002364">
    <property type="entry name" value="Quin_OxRdtase/zeta-crystal_CS"/>
</dbReference>
<reference evidence="3 4" key="1">
    <citation type="submission" date="2022-05" db="EMBL/GenBank/DDBJ databases">
        <title>Genome Resource of Streptomyces lavenduligriseus GA1-1, a Strain with Broad-Spectrum Antifungal Activity against Phytopathogenic Fungi.</title>
        <authorList>
            <person name="Qi D."/>
        </authorList>
    </citation>
    <scope>NUCLEOTIDE SEQUENCE [LARGE SCALE GENOMIC DNA]</scope>
    <source>
        <strain evidence="3 4">GA1-1</strain>
    </source>
</reference>
<dbReference type="Pfam" id="PF00107">
    <property type="entry name" value="ADH_zinc_N"/>
    <property type="match status" value="1"/>
</dbReference>
<organism evidence="3 4">
    <name type="scientific">Streptomyces lavenduligriseus</name>
    <dbReference type="NCBI Taxonomy" id="67315"/>
    <lineage>
        <taxon>Bacteria</taxon>
        <taxon>Bacillati</taxon>
        <taxon>Actinomycetota</taxon>
        <taxon>Actinomycetes</taxon>
        <taxon>Kitasatosporales</taxon>
        <taxon>Streptomycetaceae</taxon>
        <taxon>Streptomyces</taxon>
    </lineage>
</organism>
<dbReference type="SUPFAM" id="SSF50129">
    <property type="entry name" value="GroES-like"/>
    <property type="match status" value="1"/>
</dbReference>
<evidence type="ECO:0000313" key="4">
    <source>
        <dbReference type="Proteomes" id="UP001202052"/>
    </source>
</evidence>
<dbReference type="PANTHER" id="PTHR43205">
    <property type="entry name" value="PROSTAGLANDIN REDUCTASE"/>
    <property type="match status" value="1"/>
</dbReference>
<dbReference type="SUPFAM" id="SSF51735">
    <property type="entry name" value="NAD(P)-binding Rossmann-fold domains"/>
    <property type="match status" value="1"/>
</dbReference>
<dbReference type="CDD" id="cd05288">
    <property type="entry name" value="PGDH"/>
    <property type="match status" value="1"/>
</dbReference>
<feature type="domain" description="Enoyl reductase (ER)" evidence="2">
    <location>
        <begin position="23"/>
        <end position="354"/>
    </location>
</feature>
<dbReference type="SMART" id="SM00829">
    <property type="entry name" value="PKS_ER"/>
    <property type="match status" value="1"/>
</dbReference>
<dbReference type="EMBL" id="JAMCCK010000018">
    <property type="protein sequence ID" value="MCL3994349.1"/>
    <property type="molecule type" value="Genomic_DNA"/>
</dbReference>
<dbReference type="InterPro" id="IPR011032">
    <property type="entry name" value="GroES-like_sf"/>
</dbReference>
<dbReference type="PROSITE" id="PS01162">
    <property type="entry name" value="QOR_ZETA_CRYSTAL"/>
    <property type="match status" value="1"/>
</dbReference>